<dbReference type="Gene3D" id="1.10.3720.10">
    <property type="entry name" value="MetI-like"/>
    <property type="match status" value="1"/>
</dbReference>
<dbReference type="Pfam" id="PF00528">
    <property type="entry name" value="BPD_transp_1"/>
    <property type="match status" value="1"/>
</dbReference>
<evidence type="ECO:0000259" key="8">
    <source>
        <dbReference type="PROSITE" id="PS50928"/>
    </source>
</evidence>
<comment type="similarity">
    <text evidence="7">Belongs to the binding-protein-dependent transport system permease family.</text>
</comment>
<name>S5XNJ5_PARAH</name>
<sequence length="322" mass="34100">MISPLLKLIFGRIGLAAATLVAVSAVVFAATLFLPGDPARAALGPRADPAAVEALRQEFGMDRSAITQYVSWAGGVLTGDFGKSVPSGRSVWEMIAPKVANTAVLTLGALALLIPLSFLLGIVAAVWRDRWPDHAISIPCIVLVALPEFVIGTLLIVVFAVWLGWLPPVSLIDNRLSLAAQSTVFLLPIVTLLCTTLAQVVRMVRAVAIDILSAEYVYMVRLRGISPARVMLRHVLPNVVGPTIQTIALNAAWLAGGVVVTEAVFQLPGIGSALASAVISRDMPTVLAITLIITTAYVLINLIAEMLILVMNPRLRVATAPN</sequence>
<dbReference type="AlphaFoldDB" id="S5XNJ5"/>
<keyword evidence="3" id="KW-1003">Cell membrane</keyword>
<comment type="subcellular location">
    <subcellularLocation>
        <location evidence="1 7">Cell membrane</location>
        <topology evidence="1 7">Multi-pass membrane protein</topology>
    </subcellularLocation>
</comment>
<evidence type="ECO:0000256" key="1">
    <source>
        <dbReference type="ARBA" id="ARBA00004651"/>
    </source>
</evidence>
<keyword evidence="6 7" id="KW-0472">Membrane</keyword>
<dbReference type="InterPro" id="IPR000515">
    <property type="entry name" value="MetI-like"/>
</dbReference>
<evidence type="ECO:0000256" key="4">
    <source>
        <dbReference type="ARBA" id="ARBA00022692"/>
    </source>
</evidence>
<dbReference type="Pfam" id="PF19300">
    <property type="entry name" value="BPD_transp_1_N"/>
    <property type="match status" value="1"/>
</dbReference>
<dbReference type="RefSeq" id="WP_020950537.1">
    <property type="nucleotide sequence ID" value="NC_022041.1"/>
</dbReference>
<dbReference type="HOGENOM" id="CLU_036879_0_1_5"/>
<dbReference type="EMBL" id="CP006650">
    <property type="protein sequence ID" value="AGT08899.1"/>
    <property type="molecule type" value="Genomic_DNA"/>
</dbReference>
<dbReference type="PANTHER" id="PTHR43163">
    <property type="entry name" value="DIPEPTIDE TRANSPORT SYSTEM PERMEASE PROTEIN DPPB-RELATED"/>
    <property type="match status" value="1"/>
</dbReference>
<evidence type="ECO:0000313" key="9">
    <source>
        <dbReference type="EMBL" id="AGT08899.1"/>
    </source>
</evidence>
<proteinExistence type="inferred from homology"/>
<accession>S5XNJ5</accession>
<organism evidence="9 10">
    <name type="scientific">Paracoccus aminophilus JCM 7686</name>
    <dbReference type="NCBI Taxonomy" id="1367847"/>
    <lineage>
        <taxon>Bacteria</taxon>
        <taxon>Pseudomonadati</taxon>
        <taxon>Pseudomonadota</taxon>
        <taxon>Alphaproteobacteria</taxon>
        <taxon>Rhodobacterales</taxon>
        <taxon>Paracoccaceae</taxon>
        <taxon>Paracoccus</taxon>
    </lineage>
</organism>
<keyword evidence="5 7" id="KW-1133">Transmembrane helix</keyword>
<dbReference type="PROSITE" id="PS50928">
    <property type="entry name" value="ABC_TM1"/>
    <property type="match status" value="1"/>
</dbReference>
<evidence type="ECO:0000256" key="5">
    <source>
        <dbReference type="ARBA" id="ARBA00022989"/>
    </source>
</evidence>
<reference evidence="9 10" key="1">
    <citation type="journal article" date="2014" name="BMC Genomics">
        <title>Architecture and functions of a multipartite genome of the methylotrophic bacterium Paracoccus aminophilus JCM 7686, containing primary and secondary chromids.</title>
        <authorList>
            <person name="Dziewit L."/>
            <person name="Czarnecki J."/>
            <person name="Wibberg D."/>
            <person name="Radlinska M."/>
            <person name="Mrozek P."/>
            <person name="Szymczak M."/>
            <person name="Schluter A."/>
            <person name="Puhler A."/>
            <person name="Bartosik D."/>
        </authorList>
    </citation>
    <scope>NUCLEOTIDE SEQUENCE [LARGE SCALE GENOMIC DNA]</scope>
    <source>
        <strain evidence="9">JCM 7686</strain>
    </source>
</reference>
<dbReference type="PATRIC" id="fig|1367847.3.peg.1782"/>
<feature type="transmembrane region" description="Helical" evidence="7">
    <location>
        <begin position="286"/>
        <end position="311"/>
    </location>
</feature>
<dbReference type="InterPro" id="IPR035906">
    <property type="entry name" value="MetI-like_sf"/>
</dbReference>
<dbReference type="KEGG" id="pami:JCM7686_1798"/>
<gene>
    <name evidence="9" type="ORF">JCM7686_1798</name>
</gene>
<dbReference type="Proteomes" id="UP000015480">
    <property type="component" value="Chromosome"/>
</dbReference>
<dbReference type="STRING" id="1367847.JCM7686_1798"/>
<evidence type="ECO:0000313" key="10">
    <source>
        <dbReference type="Proteomes" id="UP000015480"/>
    </source>
</evidence>
<evidence type="ECO:0000256" key="2">
    <source>
        <dbReference type="ARBA" id="ARBA00022448"/>
    </source>
</evidence>
<dbReference type="CDD" id="cd06261">
    <property type="entry name" value="TM_PBP2"/>
    <property type="match status" value="1"/>
</dbReference>
<keyword evidence="4 7" id="KW-0812">Transmembrane</keyword>
<feature type="transmembrane region" description="Helical" evidence="7">
    <location>
        <begin position="103"/>
        <end position="127"/>
    </location>
</feature>
<dbReference type="GO" id="GO:0055085">
    <property type="term" value="P:transmembrane transport"/>
    <property type="evidence" value="ECO:0007669"/>
    <property type="project" value="InterPro"/>
</dbReference>
<evidence type="ECO:0000256" key="7">
    <source>
        <dbReference type="RuleBase" id="RU363032"/>
    </source>
</evidence>
<dbReference type="eggNOG" id="COG0601">
    <property type="taxonomic scope" value="Bacteria"/>
</dbReference>
<keyword evidence="2 7" id="KW-0813">Transport</keyword>
<feature type="transmembrane region" description="Helical" evidence="7">
    <location>
        <begin position="185"/>
        <end position="204"/>
    </location>
</feature>
<evidence type="ECO:0000256" key="3">
    <source>
        <dbReference type="ARBA" id="ARBA00022475"/>
    </source>
</evidence>
<dbReference type="InterPro" id="IPR045621">
    <property type="entry name" value="BPD_transp_1_N"/>
</dbReference>
<protein>
    <submittedName>
        <fullName evidence="9">Peptide/nickel transport system, permease protein</fullName>
    </submittedName>
</protein>
<dbReference type="SUPFAM" id="SSF161098">
    <property type="entry name" value="MetI-like"/>
    <property type="match status" value="1"/>
</dbReference>
<dbReference type="GO" id="GO:0005886">
    <property type="term" value="C:plasma membrane"/>
    <property type="evidence" value="ECO:0007669"/>
    <property type="project" value="UniProtKB-SubCell"/>
</dbReference>
<dbReference type="PANTHER" id="PTHR43163:SF3">
    <property type="entry name" value="PEPTIDE ABC TRANSPORTER PERMEASE PROTEIN"/>
    <property type="match status" value="1"/>
</dbReference>
<feature type="domain" description="ABC transmembrane type-1" evidence="8">
    <location>
        <begin position="99"/>
        <end position="304"/>
    </location>
</feature>
<keyword evidence="10" id="KW-1185">Reference proteome</keyword>
<evidence type="ECO:0000256" key="6">
    <source>
        <dbReference type="ARBA" id="ARBA00023136"/>
    </source>
</evidence>
<feature type="transmembrane region" description="Helical" evidence="7">
    <location>
        <begin position="139"/>
        <end position="165"/>
    </location>
</feature>